<dbReference type="GO" id="GO:0000977">
    <property type="term" value="F:RNA polymerase II transcription regulatory region sequence-specific DNA binding"/>
    <property type="evidence" value="ECO:0007669"/>
    <property type="project" value="TreeGrafter"/>
</dbReference>
<accession>A0A226EQB9</accession>
<reference evidence="8 9" key="1">
    <citation type="submission" date="2015-12" db="EMBL/GenBank/DDBJ databases">
        <title>The genome of Folsomia candida.</title>
        <authorList>
            <person name="Faddeeva A."/>
            <person name="Derks M.F."/>
            <person name="Anvar Y."/>
            <person name="Smit S."/>
            <person name="Van Straalen N."/>
            <person name="Roelofs D."/>
        </authorList>
    </citation>
    <scope>NUCLEOTIDE SEQUENCE [LARGE SCALE GENOMIC DNA]</scope>
    <source>
        <strain evidence="8 9">VU population</strain>
        <tissue evidence="8">Whole body</tissue>
    </source>
</reference>
<evidence type="ECO:0000256" key="6">
    <source>
        <dbReference type="SAM" id="MobiDB-lite"/>
    </source>
</evidence>
<evidence type="ECO:0000256" key="4">
    <source>
        <dbReference type="ARBA" id="ARBA00022833"/>
    </source>
</evidence>
<dbReference type="GO" id="GO:0008270">
    <property type="term" value="F:zinc ion binding"/>
    <property type="evidence" value="ECO:0007669"/>
    <property type="project" value="UniProtKB-KW"/>
</dbReference>
<keyword evidence="9" id="KW-1185">Reference proteome</keyword>
<evidence type="ECO:0000313" key="9">
    <source>
        <dbReference type="Proteomes" id="UP000198287"/>
    </source>
</evidence>
<dbReference type="PANTHER" id="PTHR24409:SF295">
    <property type="entry name" value="AZ2-RELATED"/>
    <property type="match status" value="1"/>
</dbReference>
<dbReference type="Gene3D" id="3.30.160.60">
    <property type="entry name" value="Classic Zinc Finger"/>
    <property type="match status" value="5"/>
</dbReference>
<evidence type="ECO:0000256" key="5">
    <source>
        <dbReference type="PROSITE-ProRule" id="PRU00042"/>
    </source>
</evidence>
<dbReference type="GO" id="GO:0000981">
    <property type="term" value="F:DNA-binding transcription factor activity, RNA polymerase II-specific"/>
    <property type="evidence" value="ECO:0007669"/>
    <property type="project" value="TreeGrafter"/>
</dbReference>
<sequence>MKTRRGHAKFQQSTSLEKERTIDVESVVISNDDEDDGKGQCFVCGKPELASEYQARRLYKQQTTQFKHLVLSSELRKKISPPMYNKFSTNIRSCSSCLAMIKEVWTLHQEIISIQGELDKLVENARENIAAEYVLSQRKQQTLISPIKPGISKSPKSASPRTCQNIKIETKDEVVSDNTDTEYSMEFYPEVDQHQDDDVYIAPVKRITRSLRQSKRTPSKNLASRSSPRQRRNGHSNKYKEVDNSDDEDESLKSKSQKKFQEHSHQKVDGKFNCSNCGKAFGLLNRLVYHEVLVCNIQYEESKLEELQIKFHPCDLCDRKFAYNSDLIRHGLLHTGDQPSKCPGCGSSYRTKYEEEKYCKKCKGKLLTTRPSDGNENEPDIKNIKDKSPNAKETVDLADSDDDVGNKTKKIDLKCSKCGKVLGKHGSLIFHEITVCGIEYSDEKLRRLNVHLHACETCDRKFLYAKDLKRHMQTHIGVLKLWKCEKCGKSFSQSCTLSQHQRIYCEAVNIDPELRKKVHEKRLFNLSQLIYKCPKCSKRYASVAKLTTHLKAHELSPTSNQSQKILCDICGISLNQSALGRHVLRVHEKKLNVFCSQCGKGFFENKDLKMHIRNVHMDKKNQEKHPQKIKCNQCGKSYHHDGLMHHRKNVHLKIRRFQCQICQYKFYARSDLKKACN</sequence>
<dbReference type="Pfam" id="PF13894">
    <property type="entry name" value="zf-C2H2_4"/>
    <property type="match status" value="1"/>
</dbReference>
<name>A0A226EQB9_FOLCA</name>
<feature type="domain" description="C2H2-type" evidence="7">
    <location>
        <begin position="531"/>
        <end position="553"/>
    </location>
</feature>
<proteinExistence type="predicted"/>
<evidence type="ECO:0000256" key="2">
    <source>
        <dbReference type="ARBA" id="ARBA00022737"/>
    </source>
</evidence>
<feature type="domain" description="C2H2-type" evidence="7">
    <location>
        <begin position="312"/>
        <end position="339"/>
    </location>
</feature>
<comment type="caution">
    <text evidence="8">The sequence shown here is derived from an EMBL/GenBank/DDBJ whole genome shotgun (WGS) entry which is preliminary data.</text>
</comment>
<evidence type="ECO:0000313" key="8">
    <source>
        <dbReference type="EMBL" id="OXA59347.1"/>
    </source>
</evidence>
<evidence type="ECO:0000259" key="7">
    <source>
        <dbReference type="PROSITE" id="PS50157"/>
    </source>
</evidence>
<keyword evidence="2" id="KW-0677">Repeat</keyword>
<dbReference type="PROSITE" id="PS50157">
    <property type="entry name" value="ZINC_FINGER_C2H2_2"/>
    <property type="match status" value="6"/>
</dbReference>
<dbReference type="PROSITE" id="PS00028">
    <property type="entry name" value="ZINC_FINGER_C2H2_1"/>
    <property type="match status" value="4"/>
</dbReference>
<feature type="region of interest" description="Disordered" evidence="6">
    <location>
        <begin position="210"/>
        <end position="264"/>
    </location>
</feature>
<keyword evidence="3 5" id="KW-0863">Zinc-finger</keyword>
<dbReference type="InterPro" id="IPR036236">
    <property type="entry name" value="Znf_C2H2_sf"/>
</dbReference>
<dbReference type="FunFam" id="3.30.160.60:FF:000446">
    <property type="entry name" value="Zinc finger protein"/>
    <property type="match status" value="1"/>
</dbReference>
<dbReference type="SMART" id="SM00355">
    <property type="entry name" value="ZnF_C2H2"/>
    <property type="match status" value="9"/>
</dbReference>
<dbReference type="Proteomes" id="UP000198287">
    <property type="component" value="Unassembled WGS sequence"/>
</dbReference>
<evidence type="ECO:0000256" key="1">
    <source>
        <dbReference type="ARBA" id="ARBA00022723"/>
    </source>
</evidence>
<dbReference type="PANTHER" id="PTHR24409">
    <property type="entry name" value="ZINC FINGER PROTEIN 142"/>
    <property type="match status" value="1"/>
</dbReference>
<dbReference type="GO" id="GO:0005634">
    <property type="term" value="C:nucleus"/>
    <property type="evidence" value="ECO:0007669"/>
    <property type="project" value="TreeGrafter"/>
</dbReference>
<feature type="domain" description="C2H2-type" evidence="7">
    <location>
        <begin position="482"/>
        <end position="504"/>
    </location>
</feature>
<feature type="domain" description="C2H2-type" evidence="7">
    <location>
        <begin position="593"/>
        <end position="621"/>
    </location>
</feature>
<protein>
    <submittedName>
        <fullName evidence="8">Zinc finger protein 91</fullName>
    </submittedName>
</protein>
<evidence type="ECO:0000256" key="3">
    <source>
        <dbReference type="ARBA" id="ARBA00022771"/>
    </source>
</evidence>
<dbReference type="SUPFAM" id="SSF57667">
    <property type="entry name" value="beta-beta-alpha zinc fingers"/>
    <property type="match status" value="4"/>
</dbReference>
<organism evidence="8 9">
    <name type="scientific">Folsomia candida</name>
    <name type="common">Springtail</name>
    <dbReference type="NCBI Taxonomy" id="158441"/>
    <lineage>
        <taxon>Eukaryota</taxon>
        <taxon>Metazoa</taxon>
        <taxon>Ecdysozoa</taxon>
        <taxon>Arthropoda</taxon>
        <taxon>Hexapoda</taxon>
        <taxon>Collembola</taxon>
        <taxon>Entomobryomorpha</taxon>
        <taxon>Isotomoidea</taxon>
        <taxon>Isotomidae</taxon>
        <taxon>Proisotominae</taxon>
        <taxon>Folsomia</taxon>
    </lineage>
</organism>
<feature type="compositionally biased region" description="Basic residues" evidence="6">
    <location>
        <begin position="228"/>
        <end position="237"/>
    </location>
</feature>
<keyword evidence="1" id="KW-0479">Metal-binding</keyword>
<feature type="compositionally biased region" description="Basic and acidic residues" evidence="6">
    <location>
        <begin position="379"/>
        <end position="395"/>
    </location>
</feature>
<feature type="domain" description="C2H2-type" evidence="7">
    <location>
        <begin position="453"/>
        <end position="477"/>
    </location>
</feature>
<feature type="domain" description="C2H2-type" evidence="7">
    <location>
        <begin position="272"/>
        <end position="303"/>
    </location>
</feature>
<gene>
    <name evidence="8" type="ORF">Fcan01_05002</name>
</gene>
<feature type="region of interest" description="Disordered" evidence="6">
    <location>
        <begin position="370"/>
        <end position="399"/>
    </location>
</feature>
<dbReference type="InterPro" id="IPR013087">
    <property type="entry name" value="Znf_C2H2_type"/>
</dbReference>
<keyword evidence="4" id="KW-0862">Zinc</keyword>
<dbReference type="AlphaFoldDB" id="A0A226EQB9"/>
<dbReference type="EMBL" id="LNIX01000002">
    <property type="protein sequence ID" value="OXA59347.1"/>
    <property type="molecule type" value="Genomic_DNA"/>
</dbReference>
<dbReference type="Pfam" id="PF00096">
    <property type="entry name" value="zf-C2H2"/>
    <property type="match status" value="3"/>
</dbReference>
<dbReference type="OrthoDB" id="8922241at2759"/>